<dbReference type="InterPro" id="IPR045851">
    <property type="entry name" value="AMP-bd_C_sf"/>
</dbReference>
<evidence type="ECO:0000313" key="3">
    <source>
        <dbReference type="EMBL" id="PJE77823.1"/>
    </source>
</evidence>
<dbReference type="PANTHER" id="PTHR42814">
    <property type="entry name" value="AMP-BINDING DOMAIN-CONTAINING PROTEIN"/>
    <property type="match status" value="1"/>
</dbReference>
<comment type="caution">
    <text evidence="3">The sequence shown here is derived from an EMBL/GenBank/DDBJ whole genome shotgun (WGS) entry which is preliminary data.</text>
</comment>
<dbReference type="Gene3D" id="3.40.50.12780">
    <property type="entry name" value="N-terminal domain of ligase-like"/>
    <property type="match status" value="1"/>
</dbReference>
<dbReference type="InterPro" id="IPR025110">
    <property type="entry name" value="AMP-bd_C"/>
</dbReference>
<dbReference type="GO" id="GO:0016874">
    <property type="term" value="F:ligase activity"/>
    <property type="evidence" value="ECO:0007669"/>
    <property type="project" value="UniProtKB-KW"/>
</dbReference>
<dbReference type="Gene3D" id="3.30.300.30">
    <property type="match status" value="1"/>
</dbReference>
<dbReference type="PANTHER" id="PTHR42814:SF3">
    <property type="entry name" value="BETA-N-ACETYLHEXOSAMINIDASE"/>
    <property type="match status" value="1"/>
</dbReference>
<evidence type="ECO:0000259" key="2">
    <source>
        <dbReference type="Pfam" id="PF13193"/>
    </source>
</evidence>
<accession>A0A2H9T3L6</accession>
<feature type="domain" description="AMP-binding enzyme C-terminal" evidence="2">
    <location>
        <begin position="245"/>
        <end position="281"/>
    </location>
</feature>
<name>A0A2H9T3L6_9ZZZZ</name>
<dbReference type="EMBL" id="NSIT01000357">
    <property type="protein sequence ID" value="PJE77823.1"/>
    <property type="molecule type" value="Genomic_DNA"/>
</dbReference>
<dbReference type="InterPro" id="IPR000873">
    <property type="entry name" value="AMP-dep_synth/lig_dom"/>
</dbReference>
<gene>
    <name evidence="3" type="ORF">CI610_03245</name>
</gene>
<dbReference type="InterPro" id="IPR042099">
    <property type="entry name" value="ANL_N_sf"/>
</dbReference>
<reference evidence="3" key="1">
    <citation type="journal article" date="2017" name="Appl. Environ. Microbiol.">
        <title>Molecular characterization of an Endozoicomonas-like organism causing infection in king scallop Pecten maximus L.</title>
        <authorList>
            <person name="Cano I."/>
            <person name="van Aerle R."/>
            <person name="Ross S."/>
            <person name="Verner-Jeffreys D.W."/>
            <person name="Paley R.K."/>
            <person name="Rimmer G."/>
            <person name="Ryder D."/>
            <person name="Hooper P."/>
            <person name="Stone D."/>
            <person name="Feist S.W."/>
        </authorList>
    </citation>
    <scope>NUCLEOTIDE SEQUENCE</scope>
</reference>
<proteinExistence type="predicted"/>
<dbReference type="AlphaFoldDB" id="A0A2H9T3L6"/>
<keyword evidence="3" id="KW-0436">Ligase</keyword>
<organism evidence="3">
    <name type="scientific">invertebrate metagenome</name>
    <dbReference type="NCBI Taxonomy" id="1711999"/>
    <lineage>
        <taxon>unclassified sequences</taxon>
        <taxon>metagenomes</taxon>
        <taxon>organismal metagenomes</taxon>
    </lineage>
</organism>
<protein>
    <submittedName>
        <fullName evidence="3">Putative fatty-acid--CoA ligase FadD10</fullName>
        <ecNumber evidence="3">6.2.1.-</ecNumber>
    </submittedName>
</protein>
<sequence>MVECTHLALVNTGSAYMFTRGVGGKGESYFNDRPFSWIGGSIIYCLLQADTRVFRDGRITAKGGDIMDLWNIIMEEKCTSGFLLPFTIYDMLQNKDKIAKTGYRMKSVITGGQIIKSKETGILGEVCESLYMLYGSTEVGIVTHCQIDGRMETGLLGSVYPGVQIKVVGEDLNTVVRGEMGTFYIKSPWMLKGYFNATEDQNKSIVDGWMNTGDVGILRTDGQLIIKGKMNNIIKRGTLKVLSGEVEECIATIAGVKDAVVIAVPDPRLYEEVCACVVLDKHTVKPR</sequence>
<feature type="domain" description="AMP-dependent synthetase/ligase" evidence="1">
    <location>
        <begin position="2"/>
        <end position="195"/>
    </location>
</feature>
<dbReference type="EC" id="6.2.1.-" evidence="3"/>
<dbReference type="SUPFAM" id="SSF56801">
    <property type="entry name" value="Acetyl-CoA synthetase-like"/>
    <property type="match status" value="1"/>
</dbReference>
<dbReference type="Pfam" id="PF00501">
    <property type="entry name" value="AMP-binding"/>
    <property type="match status" value="1"/>
</dbReference>
<evidence type="ECO:0000259" key="1">
    <source>
        <dbReference type="Pfam" id="PF00501"/>
    </source>
</evidence>
<dbReference type="Pfam" id="PF13193">
    <property type="entry name" value="AMP-binding_C"/>
    <property type="match status" value="1"/>
</dbReference>
<dbReference type="CDD" id="cd04433">
    <property type="entry name" value="AFD_class_I"/>
    <property type="match status" value="1"/>
</dbReference>